<dbReference type="Proteomes" id="UP000708208">
    <property type="component" value="Unassembled WGS sequence"/>
</dbReference>
<comment type="caution">
    <text evidence="1">The sequence shown here is derived from an EMBL/GenBank/DDBJ whole genome shotgun (WGS) entry which is preliminary data.</text>
</comment>
<proteinExistence type="predicted"/>
<gene>
    <name evidence="1" type="ORF">AFUS01_LOCUS11415</name>
</gene>
<protein>
    <submittedName>
        <fullName evidence="1">Uncharacterized protein</fullName>
    </submittedName>
</protein>
<evidence type="ECO:0000313" key="1">
    <source>
        <dbReference type="EMBL" id="CAG7722257.1"/>
    </source>
</evidence>
<keyword evidence="2" id="KW-1185">Reference proteome</keyword>
<accession>A0A8J2JKT0</accession>
<organism evidence="1 2">
    <name type="scientific">Allacma fusca</name>
    <dbReference type="NCBI Taxonomy" id="39272"/>
    <lineage>
        <taxon>Eukaryota</taxon>
        <taxon>Metazoa</taxon>
        <taxon>Ecdysozoa</taxon>
        <taxon>Arthropoda</taxon>
        <taxon>Hexapoda</taxon>
        <taxon>Collembola</taxon>
        <taxon>Symphypleona</taxon>
        <taxon>Sminthuridae</taxon>
        <taxon>Allacma</taxon>
    </lineage>
</organism>
<dbReference type="AlphaFoldDB" id="A0A8J2JKT0"/>
<name>A0A8J2JKT0_9HEXA</name>
<sequence length="102" mass="11947">MFALVAFLADEHKGGTVPCEIIHYSWFMSDQLASSWPGSTGYFTAFKNSSPPRRNWKAERVIVKFVFDQLDLVRLKRDKFINNSEIETSMDEEVRKTYKDYL</sequence>
<evidence type="ECO:0000313" key="2">
    <source>
        <dbReference type="Proteomes" id="UP000708208"/>
    </source>
</evidence>
<dbReference type="EMBL" id="CAJVCH010087925">
    <property type="protein sequence ID" value="CAG7722257.1"/>
    <property type="molecule type" value="Genomic_DNA"/>
</dbReference>
<reference evidence="1" key="1">
    <citation type="submission" date="2021-06" db="EMBL/GenBank/DDBJ databases">
        <authorList>
            <person name="Hodson N. C."/>
            <person name="Mongue J. A."/>
            <person name="Jaron S. K."/>
        </authorList>
    </citation>
    <scope>NUCLEOTIDE SEQUENCE</scope>
</reference>